<evidence type="ECO:0000256" key="5">
    <source>
        <dbReference type="ARBA" id="ARBA00022840"/>
    </source>
</evidence>
<evidence type="ECO:0000256" key="8">
    <source>
        <dbReference type="ARBA" id="ARBA00023251"/>
    </source>
</evidence>
<keyword evidence="4" id="KW-0547">Nucleotide-binding</keyword>
<dbReference type="InterPro" id="IPR003439">
    <property type="entry name" value="ABC_transporter-like_ATP-bd"/>
</dbReference>
<dbReference type="InterPro" id="IPR050763">
    <property type="entry name" value="ABC_transporter_ATP-binding"/>
</dbReference>
<dbReference type="GO" id="GO:0005886">
    <property type="term" value="C:plasma membrane"/>
    <property type="evidence" value="ECO:0007669"/>
    <property type="project" value="UniProtKB-SubCell"/>
</dbReference>
<keyword evidence="12" id="KW-1185">Reference proteome</keyword>
<dbReference type="PROSITE" id="PS00211">
    <property type="entry name" value="ABC_TRANSPORTER_1"/>
    <property type="match status" value="1"/>
</dbReference>
<keyword evidence="2" id="KW-0813">Transport</keyword>
<dbReference type="PANTHER" id="PTHR42711">
    <property type="entry name" value="ABC TRANSPORTER ATP-BINDING PROTEIN"/>
    <property type="match status" value="1"/>
</dbReference>
<organism evidence="11 12">
    <name type="scientific">Couchioplanes caeruleus subsp. caeruleus</name>
    <dbReference type="NCBI Taxonomy" id="56427"/>
    <lineage>
        <taxon>Bacteria</taxon>
        <taxon>Bacillati</taxon>
        <taxon>Actinomycetota</taxon>
        <taxon>Actinomycetes</taxon>
        <taxon>Micromonosporales</taxon>
        <taxon>Micromonosporaceae</taxon>
        <taxon>Couchioplanes</taxon>
    </lineage>
</organism>
<dbReference type="NCBIfam" id="TIGR01188">
    <property type="entry name" value="drrA"/>
    <property type="match status" value="1"/>
</dbReference>
<dbReference type="RefSeq" id="WP_071807491.1">
    <property type="nucleotide sequence ID" value="NZ_MEIA01000258.1"/>
</dbReference>
<dbReference type="GO" id="GO:0046677">
    <property type="term" value="P:response to antibiotic"/>
    <property type="evidence" value="ECO:0007669"/>
    <property type="project" value="UniProtKB-KW"/>
</dbReference>
<dbReference type="AlphaFoldDB" id="A0A1K0G3R8"/>
<comment type="similarity">
    <text evidence="9">Belongs to the ABC transporter superfamily. Drug exporter-1 (DrugE1) (TC 3.A.1.105) family.</text>
</comment>
<dbReference type="GO" id="GO:0005524">
    <property type="term" value="F:ATP binding"/>
    <property type="evidence" value="ECO:0007669"/>
    <property type="project" value="UniProtKB-KW"/>
</dbReference>
<keyword evidence="6" id="KW-1278">Translocase</keyword>
<evidence type="ECO:0000256" key="7">
    <source>
        <dbReference type="ARBA" id="ARBA00023136"/>
    </source>
</evidence>
<dbReference type="FunFam" id="3.40.50.300:FF:000589">
    <property type="entry name" value="ABC transporter, ATP-binding subunit"/>
    <property type="match status" value="1"/>
</dbReference>
<evidence type="ECO:0000259" key="10">
    <source>
        <dbReference type="PROSITE" id="PS50893"/>
    </source>
</evidence>
<evidence type="ECO:0000256" key="2">
    <source>
        <dbReference type="ARBA" id="ARBA00022448"/>
    </source>
</evidence>
<feature type="domain" description="ABC transporter" evidence="10">
    <location>
        <begin position="7"/>
        <end position="237"/>
    </location>
</feature>
<keyword evidence="8" id="KW-0046">Antibiotic resistance</keyword>
<comment type="caution">
    <text evidence="11">The sequence shown here is derived from an EMBL/GenBank/DDBJ whole genome shotgun (WGS) entry which is preliminary data.</text>
</comment>
<evidence type="ECO:0000256" key="3">
    <source>
        <dbReference type="ARBA" id="ARBA00022475"/>
    </source>
</evidence>
<keyword evidence="7" id="KW-0472">Membrane</keyword>
<evidence type="ECO:0000256" key="9">
    <source>
        <dbReference type="ARBA" id="ARBA00049985"/>
    </source>
</evidence>
<comment type="subcellular location">
    <subcellularLocation>
        <location evidence="1">Cell membrane</location>
        <topology evidence="1">Peripheral membrane protein</topology>
        <orientation evidence="1">Cytoplasmic side</orientation>
    </subcellularLocation>
</comment>
<dbReference type="EMBL" id="MEIA01000258">
    <property type="protein sequence ID" value="OJF11938.1"/>
    <property type="molecule type" value="Genomic_DNA"/>
</dbReference>
<proteinExistence type="inferred from homology"/>
<protein>
    <submittedName>
        <fullName evidence="11">Daunorubicin/doxorubicin resistance ABC transporter ATP-binding protein DrrA</fullName>
    </submittedName>
</protein>
<dbReference type="InterPro" id="IPR017871">
    <property type="entry name" value="ABC_transporter-like_CS"/>
</dbReference>
<evidence type="ECO:0000256" key="4">
    <source>
        <dbReference type="ARBA" id="ARBA00022741"/>
    </source>
</evidence>
<dbReference type="GO" id="GO:0016887">
    <property type="term" value="F:ATP hydrolysis activity"/>
    <property type="evidence" value="ECO:0007669"/>
    <property type="project" value="InterPro"/>
</dbReference>
<keyword evidence="5 11" id="KW-0067">ATP-binding</keyword>
<dbReference type="Proteomes" id="UP000182486">
    <property type="component" value="Unassembled WGS sequence"/>
</dbReference>
<dbReference type="Gene3D" id="3.40.50.300">
    <property type="entry name" value="P-loop containing nucleotide triphosphate hydrolases"/>
    <property type="match status" value="1"/>
</dbReference>
<dbReference type="InterPro" id="IPR005894">
    <property type="entry name" value="DrrA"/>
</dbReference>
<keyword evidence="3" id="KW-1003">Cell membrane</keyword>
<dbReference type="SMART" id="SM00382">
    <property type="entry name" value="AAA"/>
    <property type="match status" value="1"/>
</dbReference>
<dbReference type="PROSITE" id="PS50893">
    <property type="entry name" value="ABC_TRANSPORTER_2"/>
    <property type="match status" value="1"/>
</dbReference>
<evidence type="ECO:0000313" key="12">
    <source>
        <dbReference type="Proteomes" id="UP000182486"/>
    </source>
</evidence>
<dbReference type="Pfam" id="PF00005">
    <property type="entry name" value="ABC_tran"/>
    <property type="match status" value="1"/>
</dbReference>
<dbReference type="InterPro" id="IPR003593">
    <property type="entry name" value="AAA+_ATPase"/>
</dbReference>
<evidence type="ECO:0000256" key="6">
    <source>
        <dbReference type="ARBA" id="ARBA00022967"/>
    </source>
</evidence>
<evidence type="ECO:0000313" key="11">
    <source>
        <dbReference type="EMBL" id="OJF11938.1"/>
    </source>
</evidence>
<dbReference type="InterPro" id="IPR027417">
    <property type="entry name" value="P-loop_NTPase"/>
</dbReference>
<dbReference type="GO" id="GO:0043215">
    <property type="term" value="P:daunorubicin transport"/>
    <property type="evidence" value="ECO:0007669"/>
    <property type="project" value="InterPro"/>
</dbReference>
<dbReference type="PANTHER" id="PTHR42711:SF19">
    <property type="entry name" value="DOXORUBICIN RESISTANCE ATP-BINDING PROTEIN DRRA"/>
    <property type="match status" value="1"/>
</dbReference>
<accession>A0A1K0G3R8</accession>
<dbReference type="GO" id="GO:1900753">
    <property type="term" value="P:doxorubicin transport"/>
    <property type="evidence" value="ECO:0007669"/>
    <property type="project" value="InterPro"/>
</dbReference>
<reference evidence="11 12" key="1">
    <citation type="submission" date="2016-09" db="EMBL/GenBank/DDBJ databases">
        <title>Couchioplanes caeruleus draft genome sequence.</title>
        <authorList>
            <person name="Sheehan J."/>
            <person name="Caffrey P."/>
        </authorList>
    </citation>
    <scope>NUCLEOTIDE SEQUENCE [LARGE SCALE GENOMIC DNA]</scope>
    <source>
        <strain evidence="11 12">DSM 43634</strain>
    </source>
</reference>
<dbReference type="SUPFAM" id="SSF52540">
    <property type="entry name" value="P-loop containing nucleoside triphosphate hydrolases"/>
    <property type="match status" value="1"/>
</dbReference>
<gene>
    <name evidence="11" type="ORF">BG844_23415</name>
</gene>
<sequence length="318" mass="33274">MTADLVIEAEGLVKHFGATKALQGVDLAVLRGTVLGVLGPNGAGKTTAVRVLSTLLVPDAGSARIGGFDVVRDAERVRQAIGLTGQYASVDEDLTGRQNLELFGTLLDLGRAGARRRAAELLEWFDLTGAADRPAKTYSGGMRRRLDLAASLVGSPDVIFLDEPTTGLDPAKREDMWEVVRTLVADGATVLLTTQYLEEADALADAITVIDHGRVIAHDTPDGLKRVVGGQTLEIRPALPADLPRTAAILSEVSSGAVADEIRKGVLAVPVADDAAMTEAVARLACAGVAVTELSLHLPSLDEVFFTLTGATHTEVAA</sequence>
<name>A0A1K0G3R8_9ACTN</name>
<evidence type="ECO:0000256" key="1">
    <source>
        <dbReference type="ARBA" id="ARBA00004413"/>
    </source>
</evidence>